<dbReference type="PROSITE" id="PS00107">
    <property type="entry name" value="PROTEIN_KINASE_ATP"/>
    <property type="match status" value="1"/>
</dbReference>
<evidence type="ECO:0000256" key="1">
    <source>
        <dbReference type="ARBA" id="ARBA00022679"/>
    </source>
</evidence>
<evidence type="ECO:0000313" key="7">
    <source>
        <dbReference type="EMBL" id="VAW61491.1"/>
    </source>
</evidence>
<dbReference type="AlphaFoldDB" id="A0A3B0X138"/>
<keyword evidence="1" id="KW-0808">Transferase</keyword>
<accession>A0A3B0X138</accession>
<dbReference type="GO" id="GO:0004674">
    <property type="term" value="F:protein serine/threonine kinase activity"/>
    <property type="evidence" value="ECO:0007669"/>
    <property type="project" value="UniProtKB-KW"/>
</dbReference>
<feature type="domain" description="Protein kinase" evidence="6">
    <location>
        <begin position="118"/>
        <end position="381"/>
    </location>
</feature>
<evidence type="ECO:0000256" key="4">
    <source>
        <dbReference type="ARBA" id="ARBA00022840"/>
    </source>
</evidence>
<dbReference type="SMART" id="SM00220">
    <property type="entry name" value="S_TKc"/>
    <property type="match status" value="1"/>
</dbReference>
<keyword evidence="3 7" id="KW-0418">Kinase</keyword>
<dbReference type="InterPro" id="IPR017441">
    <property type="entry name" value="Protein_kinase_ATP_BS"/>
</dbReference>
<keyword evidence="7" id="KW-0723">Serine/threonine-protein kinase</keyword>
<evidence type="ECO:0000256" key="2">
    <source>
        <dbReference type="ARBA" id="ARBA00022741"/>
    </source>
</evidence>
<gene>
    <name evidence="7" type="ORF">MNBD_GAMMA11-2524</name>
</gene>
<proteinExistence type="predicted"/>
<dbReference type="PROSITE" id="PS50011">
    <property type="entry name" value="PROTEIN_KINASE_DOM"/>
    <property type="match status" value="1"/>
</dbReference>
<keyword evidence="4" id="KW-0067">ATP-binding</keyword>
<dbReference type="PANTHER" id="PTHR43289">
    <property type="entry name" value="MITOGEN-ACTIVATED PROTEIN KINASE KINASE KINASE 20-RELATED"/>
    <property type="match status" value="1"/>
</dbReference>
<evidence type="ECO:0000259" key="6">
    <source>
        <dbReference type="PROSITE" id="PS50011"/>
    </source>
</evidence>
<dbReference type="InterPro" id="IPR011009">
    <property type="entry name" value="Kinase-like_dom_sf"/>
</dbReference>
<sequence length="697" mass="78121">MDKNNKASPNKPAKDSNATVIKSAGAQSTTGRQSQPRSASPAKKPPAEAKTRIKQGRSAKQAAEEYAPSTEKIKKDAIALTRINNQFQSQDTSKGFEKAQSDANRALADNKIVLNKRFVLDSTLGSGGMGTVYKGQDLRKVEANDLNPYVAVKVLNSDFEKHPDAYISLQREASRTNKLAHPNIITVNDFDRDGDIVFMTMELLEGQSMDVLLRNYKDTGLPIDEAMSIIKDYCNAVEYAHQNNIIHSDLKPGNIFITETGAKVLDFGIARITSDAQLKDDFDAGTLGALTEAYASLEMFEYKPPAPSDDVYAAGIIAYELLTGRHPYGRKSAEKALQEKLKPQRVEGISKRQWQALSKALKLKREDRTASIQKFLDELTLKKKFPIFKLTSLVFLIALSWFGYVKFFMPNELTNVLNKTFIKAQECYATKNYDCAIDSARAVIKMEPGNKEALELLKQSKNDFLDYRINKLMSVAKQCLDKNSDIRCANTKLQQLIEIAADSTQVRKLENSIAEKELEIFINNSMLTANSCMVEKNYNCVMDSTAEILNRNVDYAPAIRLAEQVKVLLSRQRDESAKNNKEFNTRMGKARACFAKGDYTCSKKYAKLALKNKPGNSQAESLYEKSGYAMSRKTDNLRRANKVLQQGQQCFKRKNYSCAIAKSESALEFLPDHNPAIKLRNKAKQEIEKLKNSIIIN</sequence>
<feature type="compositionally biased region" description="Polar residues" evidence="5">
    <location>
        <begin position="16"/>
        <end position="33"/>
    </location>
</feature>
<dbReference type="InterPro" id="IPR000719">
    <property type="entry name" value="Prot_kinase_dom"/>
</dbReference>
<dbReference type="CDD" id="cd14014">
    <property type="entry name" value="STKc_PknB_like"/>
    <property type="match status" value="1"/>
</dbReference>
<dbReference type="PANTHER" id="PTHR43289:SF6">
    <property type="entry name" value="SERINE_THREONINE-PROTEIN KINASE NEKL-3"/>
    <property type="match status" value="1"/>
</dbReference>
<dbReference type="PROSITE" id="PS00108">
    <property type="entry name" value="PROTEIN_KINASE_ST"/>
    <property type="match status" value="1"/>
</dbReference>
<dbReference type="Gene3D" id="1.25.40.10">
    <property type="entry name" value="Tetratricopeptide repeat domain"/>
    <property type="match status" value="1"/>
</dbReference>
<evidence type="ECO:0000256" key="5">
    <source>
        <dbReference type="SAM" id="MobiDB-lite"/>
    </source>
</evidence>
<dbReference type="Gene3D" id="3.30.200.20">
    <property type="entry name" value="Phosphorylase Kinase, domain 1"/>
    <property type="match status" value="1"/>
</dbReference>
<keyword evidence="2" id="KW-0547">Nucleotide-binding</keyword>
<feature type="region of interest" description="Disordered" evidence="5">
    <location>
        <begin position="1"/>
        <end position="70"/>
    </location>
</feature>
<organism evidence="7">
    <name type="scientific">hydrothermal vent metagenome</name>
    <dbReference type="NCBI Taxonomy" id="652676"/>
    <lineage>
        <taxon>unclassified sequences</taxon>
        <taxon>metagenomes</taxon>
        <taxon>ecological metagenomes</taxon>
    </lineage>
</organism>
<protein>
    <submittedName>
        <fullName evidence="7">Serine/threonine protein kinase</fullName>
    </submittedName>
</protein>
<feature type="compositionally biased region" description="Low complexity" evidence="5">
    <location>
        <begin position="1"/>
        <end position="11"/>
    </location>
</feature>
<dbReference type="GO" id="GO:0005524">
    <property type="term" value="F:ATP binding"/>
    <property type="evidence" value="ECO:0007669"/>
    <property type="project" value="UniProtKB-KW"/>
</dbReference>
<dbReference type="EMBL" id="UOFG01000148">
    <property type="protein sequence ID" value="VAW61491.1"/>
    <property type="molecule type" value="Genomic_DNA"/>
</dbReference>
<dbReference type="InterPro" id="IPR008271">
    <property type="entry name" value="Ser/Thr_kinase_AS"/>
</dbReference>
<dbReference type="SUPFAM" id="SSF48452">
    <property type="entry name" value="TPR-like"/>
    <property type="match status" value="1"/>
</dbReference>
<reference evidence="7" key="1">
    <citation type="submission" date="2018-06" db="EMBL/GenBank/DDBJ databases">
        <authorList>
            <person name="Zhirakovskaya E."/>
        </authorList>
    </citation>
    <scope>NUCLEOTIDE SEQUENCE</scope>
</reference>
<evidence type="ECO:0000256" key="3">
    <source>
        <dbReference type="ARBA" id="ARBA00022777"/>
    </source>
</evidence>
<name>A0A3B0X138_9ZZZZ</name>
<dbReference type="Gene3D" id="1.10.510.10">
    <property type="entry name" value="Transferase(Phosphotransferase) domain 1"/>
    <property type="match status" value="1"/>
</dbReference>
<dbReference type="InterPro" id="IPR011990">
    <property type="entry name" value="TPR-like_helical_dom_sf"/>
</dbReference>
<dbReference type="Pfam" id="PF00069">
    <property type="entry name" value="Pkinase"/>
    <property type="match status" value="1"/>
</dbReference>
<dbReference type="SUPFAM" id="SSF56112">
    <property type="entry name" value="Protein kinase-like (PK-like)"/>
    <property type="match status" value="1"/>
</dbReference>